<feature type="domain" description="Ferrous iron transporter FeoA-like" evidence="2">
    <location>
        <begin position="3"/>
        <end position="75"/>
    </location>
</feature>
<evidence type="ECO:0000259" key="2">
    <source>
        <dbReference type="SMART" id="SM00899"/>
    </source>
</evidence>
<dbReference type="PANTHER" id="PTHR42954">
    <property type="entry name" value="FE(2+) TRANSPORT PROTEIN A"/>
    <property type="match status" value="1"/>
</dbReference>
<dbReference type="EMBL" id="CP062983">
    <property type="protein sequence ID" value="QPC84571.1"/>
    <property type="molecule type" value="Genomic_DNA"/>
</dbReference>
<dbReference type="InterPro" id="IPR038157">
    <property type="entry name" value="FeoA_core_dom"/>
</dbReference>
<dbReference type="Gene3D" id="2.30.30.90">
    <property type="match status" value="1"/>
</dbReference>
<evidence type="ECO:0000256" key="1">
    <source>
        <dbReference type="ARBA" id="ARBA00023004"/>
    </source>
</evidence>
<gene>
    <name evidence="3" type="ORF">G4Y79_09400</name>
</gene>
<dbReference type="Pfam" id="PF04023">
    <property type="entry name" value="FeoA"/>
    <property type="match status" value="1"/>
</dbReference>
<protein>
    <submittedName>
        <fullName evidence="3">Ferrous iron transport protein A</fullName>
    </submittedName>
</protein>
<dbReference type="InterPro" id="IPR008988">
    <property type="entry name" value="Transcriptional_repressor_C"/>
</dbReference>
<keyword evidence="4" id="KW-1185">Reference proteome</keyword>
<dbReference type="SMART" id="SM00899">
    <property type="entry name" value="FeoA"/>
    <property type="match status" value="1"/>
</dbReference>
<dbReference type="RefSeq" id="WP_195172634.1">
    <property type="nucleotide sequence ID" value="NZ_CP062983.1"/>
</dbReference>
<dbReference type="InterPro" id="IPR052713">
    <property type="entry name" value="FeoA"/>
</dbReference>
<proteinExistence type="predicted"/>
<evidence type="ECO:0000313" key="4">
    <source>
        <dbReference type="Proteomes" id="UP000594468"/>
    </source>
</evidence>
<dbReference type="KEGG" id="pmet:G4Y79_09400"/>
<dbReference type="Proteomes" id="UP000594468">
    <property type="component" value="Chromosome"/>
</dbReference>
<dbReference type="PANTHER" id="PTHR42954:SF2">
    <property type="entry name" value="FE(2+) TRANSPORT PROTEIN A"/>
    <property type="match status" value="1"/>
</dbReference>
<dbReference type="InterPro" id="IPR007167">
    <property type="entry name" value="Fe-transptr_FeoA-like"/>
</dbReference>
<accession>A0A7S8IGB8</accession>
<reference evidence="3 4" key="1">
    <citation type="submission" date="2020-02" db="EMBL/GenBank/DDBJ databases">
        <authorList>
            <person name="Zheng R.K."/>
            <person name="Sun C.M."/>
        </authorList>
    </citation>
    <scope>NUCLEOTIDE SEQUENCE [LARGE SCALE GENOMIC DNA]</scope>
    <source>
        <strain evidence="4">rifampicinis</strain>
    </source>
</reference>
<name>A0A7S8IGB8_9CHLR</name>
<evidence type="ECO:0000313" key="3">
    <source>
        <dbReference type="EMBL" id="QPC84571.1"/>
    </source>
</evidence>
<dbReference type="SUPFAM" id="SSF50037">
    <property type="entry name" value="C-terminal domain of transcriptional repressors"/>
    <property type="match status" value="1"/>
</dbReference>
<sequence length="77" mass="8504">MTTTLDQLKSGKTATVTRLTASGPNRRRLMDLGILPGTQLVAELRSPLGDPIAYRVRDTLIALRQSQARQIEIELTD</sequence>
<dbReference type="GO" id="GO:0046914">
    <property type="term" value="F:transition metal ion binding"/>
    <property type="evidence" value="ECO:0007669"/>
    <property type="project" value="InterPro"/>
</dbReference>
<keyword evidence="1" id="KW-0408">Iron</keyword>
<organism evidence="3 4">
    <name type="scientific">Phototrophicus methaneseepsis</name>
    <dbReference type="NCBI Taxonomy" id="2710758"/>
    <lineage>
        <taxon>Bacteria</taxon>
        <taxon>Bacillati</taxon>
        <taxon>Chloroflexota</taxon>
        <taxon>Candidatus Thermofontia</taxon>
        <taxon>Phototrophicales</taxon>
        <taxon>Phototrophicaceae</taxon>
        <taxon>Phototrophicus</taxon>
    </lineage>
</organism>
<dbReference type="AlphaFoldDB" id="A0A7S8IGB8"/>